<dbReference type="CDD" id="cd04496">
    <property type="entry name" value="SSB_OBF"/>
    <property type="match status" value="1"/>
</dbReference>
<protein>
    <recommendedName>
        <fullName evidence="2">Single-stranded DNA-binding protein</fullName>
    </recommendedName>
</protein>
<dbReference type="InterPro" id="IPR012340">
    <property type="entry name" value="NA-bd_OB-fold"/>
</dbReference>
<dbReference type="PROSITE" id="PS50935">
    <property type="entry name" value="SSB"/>
    <property type="match status" value="1"/>
</dbReference>
<sequence>MSDIITITGIVATDPRHIVTQAGLDIASFRLASAQRRYDSESQKWVDGETNWYTVTGFRQLAVGVTESIRRGERVIVTGKLRVRAWETEDKSGISVEIDADAIGHDLSWGTTVYTKTPRTEDTAEQPADEPNPF</sequence>
<reference evidence="4 5" key="1">
    <citation type="submission" date="2016-10" db="EMBL/GenBank/DDBJ databases">
        <authorList>
            <person name="de Groot N.N."/>
        </authorList>
    </citation>
    <scope>NUCLEOTIDE SEQUENCE [LARGE SCALE GENOMIC DNA]</scope>
    <source>
        <strain evidence="4 5">CGMCC 4.3491</strain>
    </source>
</reference>
<accession>A0A1H3TDN0</accession>
<keyword evidence="5" id="KW-1185">Reference proteome</keyword>
<evidence type="ECO:0000256" key="2">
    <source>
        <dbReference type="PIRNR" id="PIRNR002070"/>
    </source>
</evidence>
<dbReference type="STRING" id="381665.SAMN05216554_4116"/>
<dbReference type="Proteomes" id="UP000198891">
    <property type="component" value="Unassembled WGS sequence"/>
</dbReference>
<dbReference type="RefSeq" id="WP_175494417.1">
    <property type="nucleotide sequence ID" value="NZ_FNPZ01000005.1"/>
</dbReference>
<feature type="region of interest" description="Disordered" evidence="3">
    <location>
        <begin position="115"/>
        <end position="134"/>
    </location>
</feature>
<keyword evidence="1 2" id="KW-0238">DNA-binding</keyword>
<dbReference type="EMBL" id="FNPZ01000005">
    <property type="protein sequence ID" value="SDZ48344.1"/>
    <property type="molecule type" value="Genomic_DNA"/>
</dbReference>
<dbReference type="PIRSF" id="PIRSF002070">
    <property type="entry name" value="SSB"/>
    <property type="match status" value="1"/>
</dbReference>
<evidence type="ECO:0000256" key="3">
    <source>
        <dbReference type="SAM" id="MobiDB-lite"/>
    </source>
</evidence>
<dbReference type="Gene3D" id="2.40.50.140">
    <property type="entry name" value="Nucleic acid-binding proteins"/>
    <property type="match status" value="1"/>
</dbReference>
<dbReference type="InterPro" id="IPR000424">
    <property type="entry name" value="Primosome_PriB/ssb"/>
</dbReference>
<dbReference type="GO" id="GO:0006260">
    <property type="term" value="P:DNA replication"/>
    <property type="evidence" value="ECO:0007669"/>
    <property type="project" value="InterPro"/>
</dbReference>
<proteinExistence type="predicted"/>
<gene>
    <name evidence="4" type="ORF">SAMN05216554_4116</name>
</gene>
<dbReference type="Pfam" id="PF00436">
    <property type="entry name" value="SSB"/>
    <property type="match status" value="1"/>
</dbReference>
<evidence type="ECO:0000313" key="5">
    <source>
        <dbReference type="Proteomes" id="UP000198891"/>
    </source>
</evidence>
<evidence type="ECO:0000256" key="1">
    <source>
        <dbReference type="ARBA" id="ARBA00023125"/>
    </source>
</evidence>
<dbReference type="AlphaFoldDB" id="A0A1H3TDN0"/>
<dbReference type="GO" id="GO:0003697">
    <property type="term" value="F:single-stranded DNA binding"/>
    <property type="evidence" value="ECO:0007669"/>
    <property type="project" value="InterPro"/>
</dbReference>
<organism evidence="4 5">
    <name type="scientific">Herbiconiux ginsengi</name>
    <dbReference type="NCBI Taxonomy" id="381665"/>
    <lineage>
        <taxon>Bacteria</taxon>
        <taxon>Bacillati</taxon>
        <taxon>Actinomycetota</taxon>
        <taxon>Actinomycetes</taxon>
        <taxon>Micrococcales</taxon>
        <taxon>Microbacteriaceae</taxon>
        <taxon>Herbiconiux</taxon>
    </lineage>
</organism>
<dbReference type="InterPro" id="IPR011344">
    <property type="entry name" value="ssDNA-bd"/>
</dbReference>
<name>A0A1H3TDN0_9MICO</name>
<evidence type="ECO:0000313" key="4">
    <source>
        <dbReference type="EMBL" id="SDZ48344.1"/>
    </source>
</evidence>
<dbReference type="SUPFAM" id="SSF50249">
    <property type="entry name" value="Nucleic acid-binding proteins"/>
    <property type="match status" value="1"/>
</dbReference>